<evidence type="ECO:0000259" key="1">
    <source>
        <dbReference type="SMART" id="SM00954"/>
    </source>
</evidence>
<organism evidence="2 3">
    <name type="scientific">Burkholderia mayonis</name>
    <dbReference type="NCBI Taxonomy" id="1385591"/>
    <lineage>
        <taxon>Bacteria</taxon>
        <taxon>Pseudomonadati</taxon>
        <taxon>Pseudomonadota</taxon>
        <taxon>Betaproteobacteria</taxon>
        <taxon>Burkholderiales</taxon>
        <taxon>Burkholderiaceae</taxon>
        <taxon>Burkholderia</taxon>
        <taxon>pseudomallei group</taxon>
    </lineage>
</organism>
<dbReference type="Gene3D" id="3.30.460.10">
    <property type="entry name" value="Beta Polymerase, domain 2"/>
    <property type="match status" value="1"/>
</dbReference>
<dbReference type="AlphaFoldDB" id="A0A1B4FGA0"/>
<proteinExistence type="predicted"/>
<dbReference type="SMART" id="SM00954">
    <property type="entry name" value="RelA_SpoT"/>
    <property type="match status" value="1"/>
</dbReference>
<feature type="domain" description="RelA/SpoT" evidence="1">
    <location>
        <begin position="51"/>
        <end position="178"/>
    </location>
</feature>
<dbReference type="InterPro" id="IPR043519">
    <property type="entry name" value="NT_sf"/>
</dbReference>
<evidence type="ECO:0000313" key="3">
    <source>
        <dbReference type="Proteomes" id="UP000062519"/>
    </source>
</evidence>
<dbReference type="GO" id="GO:0015969">
    <property type="term" value="P:guanosine tetraphosphate metabolic process"/>
    <property type="evidence" value="ECO:0007669"/>
    <property type="project" value="InterPro"/>
</dbReference>
<evidence type="ECO:0000313" key="2">
    <source>
        <dbReference type="EMBL" id="AOJ02701.1"/>
    </source>
</evidence>
<protein>
    <recommendedName>
        <fullName evidence="1">RelA/SpoT domain-containing protein</fullName>
    </recommendedName>
</protein>
<dbReference type="InterPro" id="IPR007685">
    <property type="entry name" value="RelA_SpoT"/>
</dbReference>
<dbReference type="Pfam" id="PF04607">
    <property type="entry name" value="RelA_SpoT"/>
    <property type="match status" value="1"/>
</dbReference>
<gene>
    <name evidence="2" type="ORF">WS70_13415</name>
</gene>
<dbReference type="RefSeq" id="WP_059597594.1">
    <property type="nucleotide sequence ID" value="NZ_CP013386.1"/>
</dbReference>
<dbReference type="CDD" id="cd05399">
    <property type="entry name" value="NT_Rel-Spo_like"/>
    <property type="match status" value="1"/>
</dbReference>
<dbReference type="EMBL" id="CP013386">
    <property type="protein sequence ID" value="AOJ02701.1"/>
    <property type="molecule type" value="Genomic_DNA"/>
</dbReference>
<dbReference type="PANTHER" id="PTHR41773:SF1">
    <property type="entry name" value="RELA_SPOT DOMAIN-CONTAINING PROTEIN"/>
    <property type="match status" value="1"/>
</dbReference>
<dbReference type="Proteomes" id="UP000062519">
    <property type="component" value="Chromosome 1"/>
</dbReference>
<name>A0A1B4FGA0_9BURK</name>
<reference evidence="2 3" key="1">
    <citation type="submission" date="2015-12" db="EMBL/GenBank/DDBJ databases">
        <title>Diversity of Burkholderia near neighbor genomes.</title>
        <authorList>
            <person name="Sahl J."/>
            <person name="Wagner D."/>
            <person name="Keim P."/>
        </authorList>
    </citation>
    <scope>NUCLEOTIDE SEQUENCE [LARGE SCALE GENOMIC DNA]</scope>
    <source>
        <strain evidence="2 3">BDU6</strain>
    </source>
</reference>
<keyword evidence="3" id="KW-1185">Reference proteome</keyword>
<sequence>MTRDEVDQWLGNLSPALEEWGKFVVQRVTDRVRGEVGERRFESFFKVEPTYRVKSAKSAFEKIDRKGYTDPGRQITDLVGARFIVLVRTDIDILEEALAHCTDWTLSRERDPSFEISQEPMVFDYQSVHYLARNKSKLVLNDVEVPADLACEVQVRTLLQHAYAELVHDNIYKPAGVVPSSTRRLVARCMALMETTDSMFCEALEELNQVNTEREEWLRFLPDVYAQVTGHRDVSTNDDDTMTVLSKYRDWLTQTNREKLRELVTLPALAKKIAARVGSNSLFDRPMCLLAYSLIDEHGSAAFESWPIERYANDVRTIMADLGKASKVL</sequence>
<dbReference type="KEGG" id="buu:WS70_13415"/>
<dbReference type="SUPFAM" id="SSF81301">
    <property type="entry name" value="Nucleotidyltransferase"/>
    <property type="match status" value="1"/>
</dbReference>
<dbReference type="PANTHER" id="PTHR41773">
    <property type="entry name" value="GTP PYROPHOSPHATASE-RELATED"/>
    <property type="match status" value="1"/>
</dbReference>
<accession>A0A1B4FGA0</accession>